<accession>A0ACB8XM28</accession>
<evidence type="ECO:0000313" key="1">
    <source>
        <dbReference type="EMBL" id="KAI3668297.1"/>
    </source>
</evidence>
<organism evidence="1 2">
    <name type="scientific">Arctium lappa</name>
    <name type="common">Greater burdock</name>
    <name type="synonym">Lappa major</name>
    <dbReference type="NCBI Taxonomy" id="4217"/>
    <lineage>
        <taxon>Eukaryota</taxon>
        <taxon>Viridiplantae</taxon>
        <taxon>Streptophyta</taxon>
        <taxon>Embryophyta</taxon>
        <taxon>Tracheophyta</taxon>
        <taxon>Spermatophyta</taxon>
        <taxon>Magnoliopsida</taxon>
        <taxon>eudicotyledons</taxon>
        <taxon>Gunneridae</taxon>
        <taxon>Pentapetalae</taxon>
        <taxon>asterids</taxon>
        <taxon>campanulids</taxon>
        <taxon>Asterales</taxon>
        <taxon>Asteraceae</taxon>
        <taxon>Carduoideae</taxon>
        <taxon>Cardueae</taxon>
        <taxon>Arctiinae</taxon>
        <taxon>Arctium</taxon>
    </lineage>
</organism>
<name>A0ACB8XM28_ARCLA</name>
<sequence>MGDHDKNKKKKNGKSMPPLPINIGCLGIGGGIVLVGGALVTATLVVSAALAIKTRRQRRSSSDAINNTKKTVDAPNQLEDLMKSNESSQDFSLVMKEMQANKTNQILTPDETQNSGMDCDEKVDSGDGIFSVVGEDQESTLIYIDSVSETEQVDTGYEKVVLECGQQLVVATQTELGFPSSEEDSCSEISAITTARDGVGEEQKYPMFIDDSETDAAGIEKSLVSIEVVTLIKEYEVVQVEESMLYAKARDIASQGQLPIGDDVAEEIPIGHVVEDQQTIFMNEEVASVDRQFLEKKEKDGHDEMIPEKCDLIDETGYPKLIVNELVPREEAKIEVEDNLQVQFLEEKEIDGHDEIMVEDCEGDLSYKTGEIMRGEKQQMENNSKQVMGEEACVKPVNMEDVLGVAAALDAQEMQFPQTFSNGQHFSSTVDGTAVREGNTPRKLMNKEEKGKETAQEVEQMTTKDEFVHEQEKDREGELPHVQLIATAKVDVVREDNPPRQLMNTEDELVKKEGKSKEDGIPHVRSIEEAKDGEEDASEVSSDETGYSSMQEEVIPEAKISNHKTEENMTIVGEEQNDSDHNRIMKEGKSASNYRERFAKQAAAAASEPWNLKLWTWSLLASIWCICHCYSQLPFPEVSLVGSLLFIFILLGYRKHTKYLVKYE</sequence>
<keyword evidence="2" id="KW-1185">Reference proteome</keyword>
<comment type="caution">
    <text evidence="1">The sequence shown here is derived from an EMBL/GenBank/DDBJ whole genome shotgun (WGS) entry which is preliminary data.</text>
</comment>
<dbReference type="Proteomes" id="UP001055879">
    <property type="component" value="Linkage Group LG17"/>
</dbReference>
<reference evidence="2" key="1">
    <citation type="journal article" date="2022" name="Mol. Ecol. Resour.">
        <title>The genomes of chicory, endive, great burdock and yacon provide insights into Asteraceae palaeo-polyploidization history and plant inulin production.</title>
        <authorList>
            <person name="Fan W."/>
            <person name="Wang S."/>
            <person name="Wang H."/>
            <person name="Wang A."/>
            <person name="Jiang F."/>
            <person name="Liu H."/>
            <person name="Zhao H."/>
            <person name="Xu D."/>
            <person name="Zhang Y."/>
        </authorList>
    </citation>
    <scope>NUCLEOTIDE SEQUENCE [LARGE SCALE GENOMIC DNA]</scope>
    <source>
        <strain evidence="2">cv. Niubang</strain>
    </source>
</reference>
<evidence type="ECO:0000313" key="2">
    <source>
        <dbReference type="Proteomes" id="UP001055879"/>
    </source>
</evidence>
<dbReference type="EMBL" id="CM042063">
    <property type="protein sequence ID" value="KAI3668297.1"/>
    <property type="molecule type" value="Genomic_DNA"/>
</dbReference>
<proteinExistence type="predicted"/>
<gene>
    <name evidence="1" type="ORF">L6452_43374</name>
</gene>
<protein>
    <submittedName>
        <fullName evidence="1">Uncharacterized protein</fullName>
    </submittedName>
</protein>
<reference evidence="1 2" key="2">
    <citation type="journal article" date="2022" name="Mol. Ecol. Resour.">
        <title>The genomes of chicory, endive, great burdock and yacon provide insights into Asteraceae paleo-polyploidization history and plant inulin production.</title>
        <authorList>
            <person name="Fan W."/>
            <person name="Wang S."/>
            <person name="Wang H."/>
            <person name="Wang A."/>
            <person name="Jiang F."/>
            <person name="Liu H."/>
            <person name="Zhao H."/>
            <person name="Xu D."/>
            <person name="Zhang Y."/>
        </authorList>
    </citation>
    <scope>NUCLEOTIDE SEQUENCE [LARGE SCALE GENOMIC DNA]</scope>
    <source>
        <strain evidence="2">cv. Niubang</strain>
    </source>
</reference>